<dbReference type="PANTHER" id="PTHR31183">
    <property type="entry name" value="TRICHOPLEIN KERATIN FILAMENT-BINDING PROTEIN FAMILY MEMBER"/>
    <property type="match status" value="1"/>
</dbReference>
<protein>
    <recommendedName>
        <fullName evidence="6">Cilia- and flagella-associated protein 53</fullName>
    </recommendedName>
</protein>
<comment type="subcellular location">
    <subcellularLocation>
        <location evidence="1">Cell projection</location>
        <location evidence="1">Cilium</location>
    </subcellularLocation>
</comment>
<name>A0ABR2L844_9EUKA</name>
<evidence type="ECO:0000259" key="8">
    <source>
        <dbReference type="Pfam" id="PF13868"/>
    </source>
</evidence>
<accession>A0ABR2L844</accession>
<evidence type="ECO:0000256" key="3">
    <source>
        <dbReference type="ARBA" id="ARBA00023069"/>
    </source>
</evidence>
<dbReference type="InterPro" id="IPR043596">
    <property type="entry name" value="CFAP53/TCHP"/>
</dbReference>
<dbReference type="Proteomes" id="UP001470230">
    <property type="component" value="Unassembled WGS sequence"/>
</dbReference>
<keyword evidence="10" id="KW-1185">Reference proteome</keyword>
<feature type="domain" description="Trichohyalin-plectin-homology" evidence="8">
    <location>
        <begin position="131"/>
        <end position="465"/>
    </location>
</feature>
<evidence type="ECO:0000256" key="5">
    <source>
        <dbReference type="ARBA" id="ARBA00033747"/>
    </source>
</evidence>
<evidence type="ECO:0000256" key="4">
    <source>
        <dbReference type="ARBA" id="ARBA00023273"/>
    </source>
</evidence>
<dbReference type="InterPro" id="IPR043597">
    <property type="entry name" value="TPH_dom"/>
</dbReference>
<sequence>MRHQNVGLQMIMDRRAREDAQKIFDEASKDDFVSRQRALFETNSFHTYQNRELKRRARQRAKAAEEAINIRRKKLADLLNSEEEQFSVEICNTIETPAQKRIRLQKELQGYRERKKREHDEDVERRLYNRWREECDPLRKQISQQLEKEVIKERDQQVIERENARMADDEIENAYVEQVKKNVQEYNERMRQEELDYRMKQRRNKTTWMAQIGQRRDDLIREQQKDREEGLRFRRQNDEDIRRARQQAEQRRIDQEIRRKELDTINQDQITRRRALADAERELDLKYLQQAKDELRREQEDNMVKRILNNREANRNRQLLEMQLNRKKESDDLADRYIQQTVDEVNRRQDEAWRIDAEKRRNLLMDATRYQEYQMSEREAARRNAQLEKIEEGKRLEEVLEEKRRLDNEEREERLMKIRNQNQMLQNQVEYKRQADMRQRQEEKESVRSLLQQWADEEEKIKRELANPVPIGKRFRGFR</sequence>
<comment type="caution">
    <text evidence="9">The sequence shown here is derived from an EMBL/GenBank/DDBJ whole genome shotgun (WGS) entry which is preliminary data.</text>
</comment>
<evidence type="ECO:0000256" key="6">
    <source>
        <dbReference type="ARBA" id="ARBA00033773"/>
    </source>
</evidence>
<comment type="similarity">
    <text evidence="5">Belongs to the CFAP53 family.</text>
</comment>
<evidence type="ECO:0000256" key="1">
    <source>
        <dbReference type="ARBA" id="ARBA00004138"/>
    </source>
</evidence>
<keyword evidence="3" id="KW-0969">Cilium</keyword>
<dbReference type="EMBL" id="JAPFFF010000001">
    <property type="protein sequence ID" value="KAK8899223.1"/>
    <property type="molecule type" value="Genomic_DNA"/>
</dbReference>
<reference evidence="9 10" key="1">
    <citation type="submission" date="2024-04" db="EMBL/GenBank/DDBJ databases">
        <title>Tritrichomonas musculus Genome.</title>
        <authorList>
            <person name="Alves-Ferreira E."/>
            <person name="Grigg M."/>
            <person name="Lorenzi H."/>
            <person name="Galac M."/>
        </authorList>
    </citation>
    <scope>NUCLEOTIDE SEQUENCE [LARGE SCALE GENOMIC DNA]</scope>
    <source>
        <strain evidence="9 10">EAF2021</strain>
    </source>
</reference>
<keyword evidence="2 7" id="KW-0175">Coiled coil</keyword>
<dbReference type="Pfam" id="PF13868">
    <property type="entry name" value="TPH"/>
    <property type="match status" value="1"/>
</dbReference>
<keyword evidence="4" id="KW-0966">Cell projection</keyword>
<feature type="coiled-coil region" evidence="7">
    <location>
        <begin position="389"/>
        <end position="428"/>
    </location>
</feature>
<proteinExistence type="inferred from homology"/>
<dbReference type="PANTHER" id="PTHR31183:SF1">
    <property type="entry name" value="CILIA- AND FLAGELLA-ASSOCIATED PROTEIN 53"/>
    <property type="match status" value="1"/>
</dbReference>
<evidence type="ECO:0000313" key="9">
    <source>
        <dbReference type="EMBL" id="KAK8899223.1"/>
    </source>
</evidence>
<evidence type="ECO:0000256" key="2">
    <source>
        <dbReference type="ARBA" id="ARBA00023054"/>
    </source>
</evidence>
<evidence type="ECO:0000313" key="10">
    <source>
        <dbReference type="Proteomes" id="UP001470230"/>
    </source>
</evidence>
<organism evidence="9 10">
    <name type="scientific">Tritrichomonas musculus</name>
    <dbReference type="NCBI Taxonomy" id="1915356"/>
    <lineage>
        <taxon>Eukaryota</taxon>
        <taxon>Metamonada</taxon>
        <taxon>Parabasalia</taxon>
        <taxon>Tritrichomonadida</taxon>
        <taxon>Tritrichomonadidae</taxon>
        <taxon>Tritrichomonas</taxon>
    </lineage>
</organism>
<feature type="coiled-coil region" evidence="7">
    <location>
        <begin position="176"/>
        <end position="203"/>
    </location>
</feature>
<gene>
    <name evidence="9" type="ORF">M9Y10_001528</name>
</gene>
<evidence type="ECO:0000256" key="7">
    <source>
        <dbReference type="SAM" id="Coils"/>
    </source>
</evidence>